<dbReference type="InterPro" id="IPR051312">
    <property type="entry name" value="Diverse_Substr_Oxidored"/>
</dbReference>
<dbReference type="EMBL" id="DTET01000120">
    <property type="protein sequence ID" value="HGV66664.1"/>
    <property type="molecule type" value="Genomic_DNA"/>
</dbReference>
<comment type="caution">
    <text evidence="2">The sequence shown here is derived from an EMBL/GenBank/DDBJ whole genome shotgun (WGS) entry which is preliminary data.</text>
</comment>
<dbReference type="GO" id="GO:0071949">
    <property type="term" value="F:FAD binding"/>
    <property type="evidence" value="ECO:0007669"/>
    <property type="project" value="InterPro"/>
</dbReference>
<accession>A0A7J3QEW0</accession>
<dbReference type="SMART" id="SM01092">
    <property type="entry name" value="CO_deh_flav_C"/>
    <property type="match status" value="1"/>
</dbReference>
<dbReference type="SUPFAM" id="SSF55447">
    <property type="entry name" value="CO dehydrogenase flavoprotein C-terminal domain-like"/>
    <property type="match status" value="1"/>
</dbReference>
<evidence type="ECO:0000259" key="1">
    <source>
        <dbReference type="PROSITE" id="PS51387"/>
    </source>
</evidence>
<protein>
    <submittedName>
        <fullName evidence="2">Xanthine dehydrogenase family protein subunit M</fullName>
    </submittedName>
</protein>
<dbReference type="Pfam" id="PF00941">
    <property type="entry name" value="FAD_binding_5"/>
    <property type="match status" value="1"/>
</dbReference>
<gene>
    <name evidence="2" type="ORF">ENV02_02455</name>
</gene>
<reference evidence="2" key="1">
    <citation type="journal article" date="2020" name="mSystems">
        <title>Genome- and Community-Level Interaction Insights into Carbon Utilization and Element Cycling Functions of Hydrothermarchaeota in Hydrothermal Sediment.</title>
        <authorList>
            <person name="Zhou Z."/>
            <person name="Liu Y."/>
            <person name="Xu W."/>
            <person name="Pan J."/>
            <person name="Luo Z.H."/>
            <person name="Li M."/>
        </authorList>
    </citation>
    <scope>NUCLEOTIDE SEQUENCE [LARGE SCALE GENOMIC DNA]</scope>
    <source>
        <strain evidence="2">SpSt-721</strain>
    </source>
</reference>
<dbReference type="InterPro" id="IPR016166">
    <property type="entry name" value="FAD-bd_PCMH"/>
</dbReference>
<proteinExistence type="predicted"/>
<dbReference type="PANTHER" id="PTHR42659">
    <property type="entry name" value="XANTHINE DEHYDROGENASE SUBUNIT C-RELATED"/>
    <property type="match status" value="1"/>
</dbReference>
<dbReference type="PROSITE" id="PS51387">
    <property type="entry name" value="FAD_PCMH"/>
    <property type="match status" value="1"/>
</dbReference>
<dbReference type="InterPro" id="IPR016167">
    <property type="entry name" value="FAD-bd_PCMH_sub1"/>
</dbReference>
<dbReference type="Gene3D" id="3.30.465.10">
    <property type="match status" value="1"/>
</dbReference>
<dbReference type="GO" id="GO:0016491">
    <property type="term" value="F:oxidoreductase activity"/>
    <property type="evidence" value="ECO:0007669"/>
    <property type="project" value="InterPro"/>
</dbReference>
<sequence>MWDIFQNSKSHSINTQRIQFDKVIEMSFHHYIDLEVISPRNLDELLELLTKLDSDAIIIAGGTDVNVLLRKGRVRAKTLIDISRIKELKFIKYENSFIRIGALTTLSEIIENTYVKEYLPLLHEALLNVGSWQIRNLATIGGNIGRASPTGDVLLTLYALDAKIKLLSKYGERIVNIEDLVTGPGKLNINKYEVIAEILIQPMLKNDIYYHKKLSFRKVHAVASVSIAMVLRQDLNGPCNKFVKARMVLGAVAPTPIRIHEVEEILCRELLDYNGIERISNLIVSKIKPRSGIRGSAKFRKLATMGLVKEGLKTILDKSCNSIKTTKLN</sequence>
<dbReference type="InterPro" id="IPR005107">
    <property type="entry name" value="CO_DH_flav_C"/>
</dbReference>
<feature type="domain" description="FAD-binding PCMH-type" evidence="1">
    <location>
        <begin position="29"/>
        <end position="205"/>
    </location>
</feature>
<dbReference type="AlphaFoldDB" id="A0A7J3QEW0"/>
<dbReference type="InterPro" id="IPR036318">
    <property type="entry name" value="FAD-bd_PCMH-like_sf"/>
</dbReference>
<dbReference type="InterPro" id="IPR002346">
    <property type="entry name" value="Mopterin_DH_FAD-bd"/>
</dbReference>
<dbReference type="PANTHER" id="PTHR42659:SF9">
    <property type="entry name" value="XANTHINE DEHYDROGENASE FAD-BINDING SUBUNIT XDHB-RELATED"/>
    <property type="match status" value="1"/>
</dbReference>
<evidence type="ECO:0000313" key="2">
    <source>
        <dbReference type="EMBL" id="HGV66664.1"/>
    </source>
</evidence>
<dbReference type="Gene3D" id="3.30.390.50">
    <property type="entry name" value="CO dehydrogenase flavoprotein, C-terminal domain"/>
    <property type="match status" value="1"/>
</dbReference>
<dbReference type="InterPro" id="IPR016169">
    <property type="entry name" value="FAD-bd_PCMH_sub2"/>
</dbReference>
<dbReference type="InterPro" id="IPR036683">
    <property type="entry name" value="CO_DH_flav_C_dom_sf"/>
</dbReference>
<name>A0A7J3QEW0_9CREN</name>
<dbReference type="Gene3D" id="3.30.43.10">
    <property type="entry name" value="Uridine Diphospho-n-acetylenolpyruvylglucosamine Reductase, domain 2"/>
    <property type="match status" value="1"/>
</dbReference>
<organism evidence="2">
    <name type="scientific">Ignisphaera aggregans</name>
    <dbReference type="NCBI Taxonomy" id="334771"/>
    <lineage>
        <taxon>Archaea</taxon>
        <taxon>Thermoproteota</taxon>
        <taxon>Thermoprotei</taxon>
        <taxon>Desulfurococcales</taxon>
        <taxon>Desulfurococcaceae</taxon>
        <taxon>Ignisphaera</taxon>
    </lineage>
</organism>
<dbReference type="SUPFAM" id="SSF56176">
    <property type="entry name" value="FAD-binding/transporter-associated domain-like"/>
    <property type="match status" value="1"/>
</dbReference>
<dbReference type="Pfam" id="PF03450">
    <property type="entry name" value="CO_deh_flav_C"/>
    <property type="match status" value="1"/>
</dbReference>